<comment type="caution">
    <text evidence="1">The sequence shown here is derived from an EMBL/GenBank/DDBJ whole genome shotgun (WGS) entry which is preliminary data.</text>
</comment>
<protein>
    <submittedName>
        <fullName evidence="1">Uncharacterized protein</fullName>
    </submittedName>
</protein>
<keyword evidence="2" id="KW-1185">Reference proteome</keyword>
<dbReference type="AlphaFoldDB" id="A0A498JYT3"/>
<reference evidence="1 2" key="1">
    <citation type="submission" date="2018-10" db="EMBL/GenBank/DDBJ databases">
        <title>A high-quality apple genome assembly.</title>
        <authorList>
            <person name="Hu J."/>
        </authorList>
    </citation>
    <scope>NUCLEOTIDE SEQUENCE [LARGE SCALE GENOMIC DNA]</scope>
    <source>
        <strain evidence="2">cv. HFTH1</strain>
        <tissue evidence="1">Young leaf</tissue>
    </source>
</reference>
<gene>
    <name evidence="1" type="ORF">DVH24_037785</name>
</gene>
<sequence length="107" mass="12211">MLKPRRVCFSVKSHCDFLLKNSAGRVFQAYGLIWKSEVPNKWLMGKLTLLKCSKNGDLVHGVWYRLGFTQGLLILWVAKHKLLGVGNKIKVSWSCMVSATFWVGRDL</sequence>
<accession>A0A498JYT3</accession>
<organism evidence="1 2">
    <name type="scientific">Malus domestica</name>
    <name type="common">Apple</name>
    <name type="synonym">Pyrus malus</name>
    <dbReference type="NCBI Taxonomy" id="3750"/>
    <lineage>
        <taxon>Eukaryota</taxon>
        <taxon>Viridiplantae</taxon>
        <taxon>Streptophyta</taxon>
        <taxon>Embryophyta</taxon>
        <taxon>Tracheophyta</taxon>
        <taxon>Spermatophyta</taxon>
        <taxon>Magnoliopsida</taxon>
        <taxon>eudicotyledons</taxon>
        <taxon>Gunneridae</taxon>
        <taxon>Pentapetalae</taxon>
        <taxon>rosids</taxon>
        <taxon>fabids</taxon>
        <taxon>Rosales</taxon>
        <taxon>Rosaceae</taxon>
        <taxon>Amygdaloideae</taxon>
        <taxon>Maleae</taxon>
        <taxon>Malus</taxon>
    </lineage>
</organism>
<dbReference type="Proteomes" id="UP000290289">
    <property type="component" value="Chromosome 5"/>
</dbReference>
<evidence type="ECO:0000313" key="2">
    <source>
        <dbReference type="Proteomes" id="UP000290289"/>
    </source>
</evidence>
<evidence type="ECO:0000313" key="1">
    <source>
        <dbReference type="EMBL" id="RXI00237.1"/>
    </source>
</evidence>
<proteinExistence type="predicted"/>
<dbReference type="EMBL" id="RDQH01000331">
    <property type="protein sequence ID" value="RXI00237.1"/>
    <property type="molecule type" value="Genomic_DNA"/>
</dbReference>
<name>A0A498JYT3_MALDO</name>